<keyword evidence="1" id="KW-0732">Signal</keyword>
<protein>
    <submittedName>
        <fullName evidence="2">Uncharacterized protein</fullName>
    </submittedName>
</protein>
<dbReference type="EMBL" id="CP032101">
    <property type="protein sequence ID" value="AXX87872.1"/>
    <property type="molecule type" value="Genomic_DNA"/>
</dbReference>
<dbReference type="EMBL" id="NXAO01000061">
    <property type="protein sequence ID" value="PHO14321.1"/>
    <property type="molecule type" value="Genomic_DNA"/>
</dbReference>
<dbReference type="RefSeq" id="WP_099312337.1">
    <property type="nucleotide sequence ID" value="NZ_CP032101.1"/>
</dbReference>
<proteinExistence type="predicted"/>
<feature type="chain" id="PRO_5017785568" evidence="1">
    <location>
        <begin position="17"/>
        <end position="236"/>
    </location>
</feature>
<evidence type="ECO:0000313" key="4">
    <source>
        <dbReference type="Proteomes" id="UP000224740"/>
    </source>
</evidence>
<keyword evidence="4" id="KW-1185">Reference proteome</keyword>
<evidence type="ECO:0000313" key="3">
    <source>
        <dbReference type="EMBL" id="PHO14321.1"/>
    </source>
</evidence>
<evidence type="ECO:0000313" key="2">
    <source>
        <dbReference type="EMBL" id="AXX87872.1"/>
    </source>
</evidence>
<organism evidence="2 5">
    <name type="scientific">Malaciobacter marinus</name>
    <dbReference type="NCBI Taxonomy" id="505249"/>
    <lineage>
        <taxon>Bacteria</taxon>
        <taxon>Pseudomonadati</taxon>
        <taxon>Campylobacterota</taxon>
        <taxon>Epsilonproteobacteria</taxon>
        <taxon>Campylobacterales</taxon>
        <taxon>Arcobacteraceae</taxon>
        <taxon>Malaciobacter</taxon>
    </lineage>
</organism>
<name>A0A347TMP4_9BACT</name>
<dbReference type="AlphaFoldDB" id="A0A347TMP4"/>
<dbReference type="Proteomes" id="UP000224740">
    <property type="component" value="Unassembled WGS sequence"/>
</dbReference>
<feature type="signal peptide" evidence="1">
    <location>
        <begin position="1"/>
        <end position="16"/>
    </location>
</feature>
<evidence type="ECO:0000256" key="1">
    <source>
        <dbReference type="SAM" id="SignalP"/>
    </source>
</evidence>
<sequence length="236" mass="27408">MKYILALLLISLNINATVMLLGNSNNKVICDGEEISAFEIKECKKIKALTKINICYFIDTNLDCKKLFKNDIFDTKKIKDEPIEFSRLLSFNTSKQVSFGIKRFSNSKETNNTIPKGFILKPHQNIKIDFNDNINSTIKILENGKRIYSKKLKSKSLILKHSLFKYNNKYTILINNESFDFSTLSKKEQNIIFQEIKKLTSKMNNSNSKLYIKSIIYDQYGLLYDRNNLLKGIQND</sequence>
<gene>
    <name evidence="2" type="ORF">AMRN_2160</name>
    <name evidence="3" type="ORF">CPH92_12540</name>
</gene>
<reference evidence="4" key="1">
    <citation type="submission" date="2017-09" db="EMBL/GenBank/DDBJ databases">
        <title>Arcobacter canalis sp. nov., a new species isolated from a water canal contaminated with urban sewage.</title>
        <authorList>
            <person name="Perez-Cataluna A."/>
            <person name="Salas-Masso N."/>
            <person name="Figueras M.J."/>
        </authorList>
    </citation>
    <scope>NUCLEOTIDE SEQUENCE [LARGE SCALE GENOMIC DNA]</scope>
    <source>
        <strain evidence="4">CECT 7727</strain>
    </source>
</reference>
<reference evidence="3" key="2">
    <citation type="submission" date="2017-09" db="EMBL/GenBank/DDBJ databases">
        <authorList>
            <person name="Perez-Cataluna A."/>
            <person name="Figueras M.J."/>
            <person name="Salas-Masso N."/>
        </authorList>
    </citation>
    <scope>NUCLEOTIDE SEQUENCE</scope>
    <source>
        <strain evidence="3">CECT 7727</strain>
    </source>
</reference>
<reference evidence="2 5" key="3">
    <citation type="submission" date="2018-08" db="EMBL/GenBank/DDBJ databases">
        <title>Complete genome of the Arcobacter marinus type strain JCM 15502.</title>
        <authorList>
            <person name="Miller W.G."/>
            <person name="Yee E."/>
            <person name="Huynh S."/>
            <person name="Parker C.T."/>
        </authorList>
    </citation>
    <scope>NUCLEOTIDE SEQUENCE [LARGE SCALE GENOMIC DNA]</scope>
    <source>
        <strain evidence="2 5">JCM 15502</strain>
    </source>
</reference>
<accession>A0A347TMP4</accession>
<dbReference type="KEGG" id="amar:AMRN_2160"/>
<evidence type="ECO:0000313" key="5">
    <source>
        <dbReference type="Proteomes" id="UP000264693"/>
    </source>
</evidence>
<dbReference type="Proteomes" id="UP000264693">
    <property type="component" value="Chromosome"/>
</dbReference>